<comment type="caution">
    <text evidence="2">The sequence shown here is derived from an EMBL/GenBank/DDBJ whole genome shotgun (WGS) entry which is preliminary data.</text>
</comment>
<feature type="domain" description="DUF5753" evidence="1">
    <location>
        <begin position="42"/>
        <end position="215"/>
    </location>
</feature>
<accession>A0AAE3KKY5</accession>
<reference evidence="2" key="1">
    <citation type="submission" date="2022-06" db="EMBL/GenBank/DDBJ databases">
        <title>Genomic Encyclopedia of Archaeal and Bacterial Type Strains, Phase II (KMG-II): from individual species to whole genera.</title>
        <authorList>
            <person name="Goeker M."/>
        </authorList>
    </citation>
    <scope>NUCLEOTIDE SEQUENCE</scope>
    <source>
        <strain evidence="2">DSM 43935</strain>
    </source>
</reference>
<evidence type="ECO:0000313" key="3">
    <source>
        <dbReference type="Proteomes" id="UP001206128"/>
    </source>
</evidence>
<name>A0AAE3KKY5_9PSEU</name>
<organism evidence="2 3">
    <name type="scientific">Goodfellowiella coeruleoviolacea</name>
    <dbReference type="NCBI Taxonomy" id="334858"/>
    <lineage>
        <taxon>Bacteria</taxon>
        <taxon>Bacillati</taxon>
        <taxon>Actinomycetota</taxon>
        <taxon>Actinomycetes</taxon>
        <taxon>Pseudonocardiales</taxon>
        <taxon>Pseudonocardiaceae</taxon>
        <taxon>Goodfellowiella</taxon>
    </lineage>
</organism>
<protein>
    <recommendedName>
        <fullName evidence="1">DUF5753 domain-containing protein</fullName>
    </recommendedName>
</protein>
<dbReference type="Pfam" id="PF19054">
    <property type="entry name" value="DUF5753"/>
    <property type="match status" value="1"/>
</dbReference>
<dbReference type="EMBL" id="JAMTCK010000021">
    <property type="protein sequence ID" value="MCP2169849.1"/>
    <property type="molecule type" value="Genomic_DNA"/>
</dbReference>
<keyword evidence="3" id="KW-1185">Reference proteome</keyword>
<proteinExistence type="predicted"/>
<dbReference type="AlphaFoldDB" id="A0AAE3KKY5"/>
<evidence type="ECO:0000259" key="1">
    <source>
        <dbReference type="Pfam" id="PF19054"/>
    </source>
</evidence>
<evidence type="ECO:0000313" key="2">
    <source>
        <dbReference type="EMBL" id="MCP2169849.1"/>
    </source>
</evidence>
<dbReference type="Proteomes" id="UP001206128">
    <property type="component" value="Unassembled WGS sequence"/>
</dbReference>
<sequence>MILGALGVTTADRDRILDLAEDAKDATWLETSIPGVHRQLLALIEFERTARLITEVSPLLIPGLLQTGDYARAIMTGAGHRGHEAESRVMVRLGRKEILVRRKPVELVALIGEQAIRQPLGGPDVMAEQLHHLSEMAQRPNITIQVIPATGSIWHPGLTGPFTLLEFPLAPPMVNLEHHRSSLFLFESDDVSVYKDVVGTVRSIAMSPEESAKLIIDSKDKMEKA</sequence>
<dbReference type="InterPro" id="IPR043917">
    <property type="entry name" value="DUF5753"/>
</dbReference>
<gene>
    <name evidence="2" type="ORF">LX83_006735</name>
</gene>